<dbReference type="Pfam" id="PF16066">
    <property type="entry name" value="DUF4808"/>
    <property type="match status" value="1"/>
</dbReference>
<feature type="domain" description="Fibronectin type III" evidence="2">
    <location>
        <begin position="41"/>
        <end position="124"/>
    </location>
</feature>
<proteinExistence type="predicted"/>
<name>A0A2C9JW48_BIOGL</name>
<evidence type="ECO:0000313" key="3">
    <source>
        <dbReference type="EnsemblMetazoa" id="BGLB008943-PC"/>
    </source>
</evidence>
<dbReference type="OrthoDB" id="261433at2759"/>
<evidence type="ECO:0000256" key="1">
    <source>
        <dbReference type="SAM" id="Phobius"/>
    </source>
</evidence>
<evidence type="ECO:0000259" key="2">
    <source>
        <dbReference type="Pfam" id="PF16066"/>
    </source>
</evidence>
<dbReference type="KEGG" id="bgt:106070423"/>
<dbReference type="Proteomes" id="UP000076420">
    <property type="component" value="Unassembled WGS sequence"/>
</dbReference>
<dbReference type="AlphaFoldDB" id="A0A2C9JW48"/>
<reference evidence="3" key="1">
    <citation type="submission" date="2020-05" db="UniProtKB">
        <authorList>
            <consortium name="EnsemblMetazoa"/>
        </authorList>
    </citation>
    <scope>IDENTIFICATION</scope>
    <source>
        <strain evidence="3">BB02</strain>
    </source>
</reference>
<feature type="transmembrane region" description="Helical" evidence="1">
    <location>
        <begin position="46"/>
        <end position="64"/>
    </location>
</feature>
<protein>
    <recommendedName>
        <fullName evidence="2">Fibronectin type III domain-containing protein</fullName>
    </recommendedName>
</protein>
<keyword evidence="1" id="KW-0472">Membrane</keyword>
<dbReference type="VEuPathDB" id="VectorBase:BGLB008943"/>
<dbReference type="EnsemblMetazoa" id="BGLB008943-RB">
    <property type="protein sequence ID" value="BGLB008943-PB"/>
    <property type="gene ID" value="BGLB008943"/>
</dbReference>
<keyword evidence="1" id="KW-1133">Transmembrane helix</keyword>
<keyword evidence="1" id="KW-0812">Transmembrane</keyword>
<dbReference type="EnsemblMetazoa" id="BGLB008943-RC">
    <property type="protein sequence ID" value="BGLB008943-PC"/>
    <property type="gene ID" value="BGLB008943"/>
</dbReference>
<gene>
    <name evidence="3" type="primary">106070423</name>
</gene>
<accession>A0A2C9JW48</accession>
<dbReference type="RefSeq" id="XP_013085782.2">
    <property type="nucleotide sequence ID" value="XM_013230328.2"/>
</dbReference>
<evidence type="ECO:0000313" key="4">
    <source>
        <dbReference type="Proteomes" id="UP000076420"/>
    </source>
</evidence>
<sequence>MVSNTIIVLNTSCNSSTESGDALDNSTFSEEHKREPLRHLIQVDEILILLIIIVFWVIAVMAFLKKWDSIRIMQPMEPRYKHSPKNLESIKIVKRAQDSIIYKNYSRKMSTTMVAREKRRLQRMHTVPCMSALPAMQLETHLEKLPTIQMEMTTEM</sequence>
<organism evidence="3 4">
    <name type="scientific">Biomphalaria glabrata</name>
    <name type="common">Bloodfluke planorb</name>
    <name type="synonym">Freshwater snail</name>
    <dbReference type="NCBI Taxonomy" id="6526"/>
    <lineage>
        <taxon>Eukaryota</taxon>
        <taxon>Metazoa</taxon>
        <taxon>Spiralia</taxon>
        <taxon>Lophotrochozoa</taxon>
        <taxon>Mollusca</taxon>
        <taxon>Gastropoda</taxon>
        <taxon>Heterobranchia</taxon>
        <taxon>Euthyneura</taxon>
        <taxon>Panpulmonata</taxon>
        <taxon>Hygrophila</taxon>
        <taxon>Lymnaeoidea</taxon>
        <taxon>Planorbidae</taxon>
        <taxon>Biomphalaria</taxon>
    </lineage>
</organism>
<dbReference type="InterPro" id="IPR032073">
    <property type="entry name" value="FNDC5_C"/>
</dbReference>
<dbReference type="VEuPathDB" id="VectorBase:BGLAX_038959"/>